<evidence type="ECO:0000313" key="1">
    <source>
        <dbReference type="EMBL" id="RBP46050.1"/>
    </source>
</evidence>
<sequence length="74" mass="8092">MHHYQCEKCGTTIKNATTPNAQGCPKSFPHKWHKLGPVGDRNYQCSKCGTVIGTNATPSAHGCPNGFPHKWSKL</sequence>
<reference evidence="1 2" key="1">
    <citation type="submission" date="2018-06" db="EMBL/GenBank/DDBJ databases">
        <title>Genomic Encyclopedia of Type Strains, Phase IV (KMG-IV): sequencing the most valuable type-strain genomes for metagenomic binning, comparative biology and taxonomic classification.</title>
        <authorList>
            <person name="Goeker M."/>
        </authorList>
    </citation>
    <scope>NUCLEOTIDE SEQUENCE [LARGE SCALE GENOMIC DNA]</scope>
    <source>
        <strain evidence="1 2">DSM 25532</strain>
    </source>
</reference>
<accession>A0A366HQW4</accession>
<organism evidence="1 2">
    <name type="scientific">Roseimicrobium gellanilyticum</name>
    <dbReference type="NCBI Taxonomy" id="748857"/>
    <lineage>
        <taxon>Bacteria</taxon>
        <taxon>Pseudomonadati</taxon>
        <taxon>Verrucomicrobiota</taxon>
        <taxon>Verrucomicrobiia</taxon>
        <taxon>Verrucomicrobiales</taxon>
        <taxon>Verrucomicrobiaceae</taxon>
        <taxon>Roseimicrobium</taxon>
    </lineage>
</organism>
<name>A0A366HQW4_9BACT</name>
<dbReference type="AlphaFoldDB" id="A0A366HQW4"/>
<proteinExistence type="predicted"/>
<gene>
    <name evidence="1" type="ORF">DES53_102436</name>
</gene>
<dbReference type="EMBL" id="QNRR01000002">
    <property type="protein sequence ID" value="RBP46050.1"/>
    <property type="molecule type" value="Genomic_DNA"/>
</dbReference>
<comment type="caution">
    <text evidence="1">The sequence shown here is derived from an EMBL/GenBank/DDBJ whole genome shotgun (WGS) entry which is preliminary data.</text>
</comment>
<dbReference type="Proteomes" id="UP000253426">
    <property type="component" value="Unassembled WGS sequence"/>
</dbReference>
<evidence type="ECO:0000313" key="2">
    <source>
        <dbReference type="Proteomes" id="UP000253426"/>
    </source>
</evidence>
<protein>
    <submittedName>
        <fullName evidence="1">Uncharacterized protein</fullName>
    </submittedName>
</protein>
<keyword evidence="2" id="KW-1185">Reference proteome</keyword>